<dbReference type="Proteomes" id="UP000830671">
    <property type="component" value="Chromosome 10"/>
</dbReference>
<keyword evidence="2" id="KW-1185">Reference proteome</keyword>
<proteinExistence type="predicted"/>
<evidence type="ECO:0000313" key="1">
    <source>
        <dbReference type="EMBL" id="UQC76775.1"/>
    </source>
</evidence>
<name>A0A9Q8WBQ9_9PEZI</name>
<protein>
    <submittedName>
        <fullName evidence="1">Uncharacterized protein</fullName>
    </submittedName>
</protein>
<dbReference type="EMBL" id="CP019472">
    <property type="protein sequence ID" value="UQC76775.1"/>
    <property type="molecule type" value="Genomic_DNA"/>
</dbReference>
<dbReference type="GeneID" id="73352202"/>
<gene>
    <name evidence="1" type="ORF">CLUP02_18290</name>
</gene>
<dbReference type="KEGG" id="clup:CLUP02_18290"/>
<evidence type="ECO:0000313" key="2">
    <source>
        <dbReference type="Proteomes" id="UP000830671"/>
    </source>
</evidence>
<reference evidence="1" key="1">
    <citation type="journal article" date="2021" name="Mol. Plant Microbe Interact.">
        <title>Complete Genome Sequence of the Plant-Pathogenic Fungus Colletotrichum lupini.</title>
        <authorList>
            <person name="Baroncelli R."/>
            <person name="Pensec F."/>
            <person name="Da Lio D."/>
            <person name="Boufleur T."/>
            <person name="Vicente I."/>
            <person name="Sarrocco S."/>
            <person name="Picot A."/>
            <person name="Baraldi E."/>
            <person name="Sukno S."/>
            <person name="Thon M."/>
            <person name="Le Floch G."/>
        </authorList>
    </citation>
    <scope>NUCLEOTIDE SEQUENCE</scope>
    <source>
        <strain evidence="1">IMI 504893</strain>
    </source>
</reference>
<sequence length="362" mass="40499">MKLPLCLDSGKNRRQTADIGSRMEMALAHSSRRANRRIIDRYHNCSFLEVRESEETTALPTLPFAVCGIWRSSGPKSPAHARLKLSLIPSLRRPGAHCHRPCFPCLRHRKPPDNSVATLAFVLTRGSILRSRCRLRPAKQPPHPMLMPVLLSVLATLCKLPVNVTDFGFPAGPATGAPNSFRCCSDTLHETSNTANHLNTTGQRASGGRRRPYHLSYTSNSRCQITPSAEGWCCQHHFPTAVLCFSPSWPLLTQHARVNAPQVRQPRTTAAATLPRRFSLSFFGQVQQFGTVKAKPRNRHISIVKVYCRHRLLWLPNHVPTTRIQVLETIEFAFMSQNVPAHGFSRPMASDYIEARSSPSLP</sequence>
<organism evidence="1 2">
    <name type="scientific">Colletotrichum lupini</name>
    <dbReference type="NCBI Taxonomy" id="145971"/>
    <lineage>
        <taxon>Eukaryota</taxon>
        <taxon>Fungi</taxon>
        <taxon>Dikarya</taxon>
        <taxon>Ascomycota</taxon>
        <taxon>Pezizomycotina</taxon>
        <taxon>Sordariomycetes</taxon>
        <taxon>Hypocreomycetidae</taxon>
        <taxon>Glomerellales</taxon>
        <taxon>Glomerellaceae</taxon>
        <taxon>Colletotrichum</taxon>
        <taxon>Colletotrichum acutatum species complex</taxon>
    </lineage>
</organism>
<dbReference type="AlphaFoldDB" id="A0A9Q8WBQ9"/>
<accession>A0A9Q8WBQ9</accession>
<dbReference type="RefSeq" id="XP_049138416.1">
    <property type="nucleotide sequence ID" value="XM_049297192.1"/>
</dbReference>